<reference evidence="2" key="1">
    <citation type="journal article" date="2023" name="Science">
        <title>Genome structures resolve the early diversification of teleost fishes.</title>
        <authorList>
            <person name="Parey E."/>
            <person name="Louis A."/>
            <person name="Montfort J."/>
            <person name="Bouchez O."/>
            <person name="Roques C."/>
            <person name="Iampietro C."/>
            <person name="Lluch J."/>
            <person name="Castinel A."/>
            <person name="Donnadieu C."/>
            <person name="Desvignes T."/>
            <person name="Floi Bucao C."/>
            <person name="Jouanno E."/>
            <person name="Wen M."/>
            <person name="Mejri S."/>
            <person name="Dirks R."/>
            <person name="Jansen H."/>
            <person name="Henkel C."/>
            <person name="Chen W.J."/>
            <person name="Zahm M."/>
            <person name="Cabau C."/>
            <person name="Klopp C."/>
            <person name="Thompson A.W."/>
            <person name="Robinson-Rechavi M."/>
            <person name="Braasch I."/>
            <person name="Lecointre G."/>
            <person name="Bobe J."/>
            <person name="Postlethwait J.H."/>
            <person name="Berthelot C."/>
            <person name="Roest Crollius H."/>
            <person name="Guiguen Y."/>
        </authorList>
    </citation>
    <scope>NUCLEOTIDE SEQUENCE</scope>
    <source>
        <strain evidence="2">NC1722</strain>
    </source>
</reference>
<dbReference type="AlphaFoldDB" id="A0AAD7SDW3"/>
<comment type="caution">
    <text evidence="2">The sequence shown here is derived from an EMBL/GenBank/DDBJ whole genome shotgun (WGS) entry which is preliminary data.</text>
</comment>
<evidence type="ECO:0000256" key="1">
    <source>
        <dbReference type="SAM" id="MobiDB-lite"/>
    </source>
</evidence>
<organism evidence="2 3">
    <name type="scientific">Aldrovandia affinis</name>
    <dbReference type="NCBI Taxonomy" id="143900"/>
    <lineage>
        <taxon>Eukaryota</taxon>
        <taxon>Metazoa</taxon>
        <taxon>Chordata</taxon>
        <taxon>Craniata</taxon>
        <taxon>Vertebrata</taxon>
        <taxon>Euteleostomi</taxon>
        <taxon>Actinopterygii</taxon>
        <taxon>Neopterygii</taxon>
        <taxon>Teleostei</taxon>
        <taxon>Notacanthiformes</taxon>
        <taxon>Halosauridae</taxon>
        <taxon>Aldrovandia</taxon>
    </lineage>
</organism>
<dbReference type="Proteomes" id="UP001221898">
    <property type="component" value="Unassembled WGS sequence"/>
</dbReference>
<feature type="region of interest" description="Disordered" evidence="1">
    <location>
        <begin position="67"/>
        <end position="108"/>
    </location>
</feature>
<evidence type="ECO:0000313" key="3">
    <source>
        <dbReference type="Proteomes" id="UP001221898"/>
    </source>
</evidence>
<proteinExistence type="predicted"/>
<keyword evidence="3" id="KW-1185">Reference proteome</keyword>
<dbReference type="EMBL" id="JAINUG010000076">
    <property type="protein sequence ID" value="KAJ8400503.1"/>
    <property type="molecule type" value="Genomic_DNA"/>
</dbReference>
<gene>
    <name evidence="2" type="ORF">AAFF_G00396270</name>
</gene>
<sequence>MMAFLELLPPELTAPLPAAAAAEPADTDSWLAPAFIWVLICFRSSKPVIKQTLFERIEIIREGKSFIDPQNARPPLDLKGSRQARGQGPGPQRRQRQAESPEPCPVWF</sequence>
<name>A0AAD7SDW3_9TELE</name>
<evidence type="ECO:0000313" key="2">
    <source>
        <dbReference type="EMBL" id="KAJ8400503.1"/>
    </source>
</evidence>
<protein>
    <submittedName>
        <fullName evidence="2">Uncharacterized protein</fullName>
    </submittedName>
</protein>
<accession>A0AAD7SDW3</accession>
<feature type="compositionally biased region" description="Low complexity" evidence="1">
    <location>
        <begin position="83"/>
        <end position="92"/>
    </location>
</feature>